<feature type="signal peptide" evidence="1">
    <location>
        <begin position="1"/>
        <end position="17"/>
    </location>
</feature>
<sequence>MYAYVPLSLLLAYTALALPRPLMEPDVRAWLEPKSLKPSDIIDVMPHETESKPLATDNHSPGVILGTNASDKDVAQEELAGVYYCDDIAWGGLCTYLRKPIGGGPDNCTTIGERASSIGPDPGIYCIFYTCGVPFHVNSVCDSIASDLSDQLTLSFPGSDDLTHTAKGDYNDNLRSYHCFKEEVSFEHDGPMSIAAEDGA</sequence>
<evidence type="ECO:0000256" key="1">
    <source>
        <dbReference type="SAM" id="SignalP"/>
    </source>
</evidence>
<dbReference type="Proteomes" id="UP000801428">
    <property type="component" value="Unassembled WGS sequence"/>
</dbReference>
<organism evidence="2 3">
    <name type="scientific">Curvularia kusanoi</name>
    <name type="common">Cochliobolus kusanoi</name>
    <dbReference type="NCBI Taxonomy" id="90978"/>
    <lineage>
        <taxon>Eukaryota</taxon>
        <taxon>Fungi</taxon>
        <taxon>Dikarya</taxon>
        <taxon>Ascomycota</taxon>
        <taxon>Pezizomycotina</taxon>
        <taxon>Dothideomycetes</taxon>
        <taxon>Pleosporomycetidae</taxon>
        <taxon>Pleosporales</taxon>
        <taxon>Pleosporineae</taxon>
        <taxon>Pleosporaceae</taxon>
        <taxon>Curvularia</taxon>
    </lineage>
</organism>
<dbReference type="AlphaFoldDB" id="A0A9P4TM70"/>
<name>A0A9P4TM70_CURKU</name>
<evidence type="ECO:0000313" key="3">
    <source>
        <dbReference type="Proteomes" id="UP000801428"/>
    </source>
</evidence>
<comment type="caution">
    <text evidence="2">The sequence shown here is derived from an EMBL/GenBank/DDBJ whole genome shotgun (WGS) entry which is preliminary data.</text>
</comment>
<gene>
    <name evidence="2" type="ORF">E8E13_009350</name>
</gene>
<evidence type="ECO:0000313" key="2">
    <source>
        <dbReference type="EMBL" id="KAF3008692.1"/>
    </source>
</evidence>
<dbReference type="EMBL" id="SWKU01000003">
    <property type="protein sequence ID" value="KAF3008692.1"/>
    <property type="molecule type" value="Genomic_DNA"/>
</dbReference>
<reference evidence="2" key="1">
    <citation type="submission" date="2019-04" db="EMBL/GenBank/DDBJ databases">
        <title>Sequencing of skin fungus with MAO and IRED activity.</title>
        <authorList>
            <person name="Marsaioli A.J."/>
            <person name="Bonatto J.M.C."/>
            <person name="Reis Junior O."/>
        </authorList>
    </citation>
    <scope>NUCLEOTIDE SEQUENCE</scope>
    <source>
        <strain evidence="2">30M1</strain>
    </source>
</reference>
<feature type="chain" id="PRO_5040311040" evidence="1">
    <location>
        <begin position="18"/>
        <end position="200"/>
    </location>
</feature>
<dbReference type="OrthoDB" id="2910287at2759"/>
<keyword evidence="1" id="KW-0732">Signal</keyword>
<keyword evidence="3" id="KW-1185">Reference proteome</keyword>
<proteinExistence type="predicted"/>
<accession>A0A9P4TM70</accession>
<protein>
    <submittedName>
        <fullName evidence="2">Uncharacterized protein</fullName>
    </submittedName>
</protein>